<dbReference type="GO" id="GO:0016887">
    <property type="term" value="F:ATP hydrolysis activity"/>
    <property type="evidence" value="ECO:0007669"/>
    <property type="project" value="TreeGrafter"/>
</dbReference>
<dbReference type="Gene3D" id="3.30.300.160">
    <property type="entry name" value="Type II secretion system, protein E, N-terminal domain"/>
    <property type="match status" value="1"/>
</dbReference>
<comment type="similarity">
    <text evidence="1">Belongs to the GSP E family.</text>
</comment>
<dbReference type="AlphaFoldDB" id="A0A5A9XFP8"/>
<dbReference type="PANTHER" id="PTHR30258">
    <property type="entry name" value="TYPE II SECRETION SYSTEM PROTEIN GSPE-RELATED"/>
    <property type="match status" value="1"/>
</dbReference>
<dbReference type="GO" id="GO:0005886">
    <property type="term" value="C:plasma membrane"/>
    <property type="evidence" value="ECO:0007669"/>
    <property type="project" value="TreeGrafter"/>
</dbReference>
<feature type="domain" description="Bacterial type II secretion system protein E" evidence="4">
    <location>
        <begin position="358"/>
        <end position="544"/>
    </location>
</feature>
<evidence type="ECO:0000259" key="4">
    <source>
        <dbReference type="Pfam" id="PF00437"/>
    </source>
</evidence>
<reference evidence="6 7" key="1">
    <citation type="submission" date="2019-04" db="EMBL/GenBank/DDBJ databases">
        <title>Geobacter ruber sp. nov., ferric-reducing bacteria isolated from paddy soil.</title>
        <authorList>
            <person name="Xu Z."/>
            <person name="Masuda Y."/>
            <person name="Itoh H."/>
            <person name="Senoo K."/>
        </authorList>
    </citation>
    <scope>NUCLEOTIDE SEQUENCE [LARGE SCALE GENOMIC DNA]</scope>
    <source>
        <strain evidence="6 7">Red88</strain>
    </source>
</reference>
<sequence>MAELVKKGSLGHILSSSQIITESDIVNALEEQKRFGIRFGEALVNLGVVTQEDIDWALSNQLDLPYIRLKKEMIDPEAIALVPADVARAYNLIPLICTGGELNVAVADPLNRAAVEAVEAHTGLRVNLSVALIREIRQMVDAWYGPVGQERLGFSSTAFSDKALEAINDDIGGDTLLNYLMVFIIQNRLSSLSLQPLGDEVAITGKRGGITRPIGTLAPNYYPDVILRLHKSAAIGPLAERSAIGLLPFTYQSRPVTFQVVVMQGQGGDYVTLRTHVSATVPPRVAELHLPVAQEAAFNLLARAHQGITFFASRNSQERCRFMDLMLEEADTAGKNVIILGEGPGRMNKRFPRIPLPRSEADRARLIMDALDHDPDVLVIEDATEGMPFTAACRAAMRGKLVLAGLEIRGTRNVLRHLLLYQQKNYFLPGFVNGLVSFKGIQILCPACRTAYVPPQEEQTVMHLDQPPAGFYRTSGCDECGHSGFSTRRFLMDALVFDDEFLRVFTQSSDVTALDNYLRQVEYHGSDQEGLRLLMEGQVSPEEYIASVVL</sequence>
<evidence type="ECO:0000313" key="6">
    <source>
        <dbReference type="EMBL" id="KAA0891856.1"/>
    </source>
</evidence>
<evidence type="ECO:0000259" key="5">
    <source>
        <dbReference type="Pfam" id="PF05157"/>
    </source>
</evidence>
<evidence type="ECO:0000256" key="3">
    <source>
        <dbReference type="ARBA" id="ARBA00022840"/>
    </source>
</evidence>
<dbReference type="InterPro" id="IPR037257">
    <property type="entry name" value="T2SS_E_N_sf"/>
</dbReference>
<dbReference type="GO" id="GO:0005524">
    <property type="term" value="F:ATP binding"/>
    <property type="evidence" value="ECO:0007669"/>
    <property type="project" value="UniProtKB-KW"/>
</dbReference>
<dbReference type="Pfam" id="PF00437">
    <property type="entry name" value="T2SSE"/>
    <property type="match status" value="1"/>
</dbReference>
<keyword evidence="3" id="KW-0067">ATP-binding</keyword>
<dbReference type="InterPro" id="IPR027417">
    <property type="entry name" value="P-loop_NTPase"/>
</dbReference>
<dbReference type="SUPFAM" id="SSF160246">
    <property type="entry name" value="EspE N-terminal domain-like"/>
    <property type="match status" value="1"/>
</dbReference>
<dbReference type="Proteomes" id="UP000324298">
    <property type="component" value="Unassembled WGS sequence"/>
</dbReference>
<dbReference type="InterPro" id="IPR001482">
    <property type="entry name" value="T2SS/T4SS_dom"/>
</dbReference>
<dbReference type="EMBL" id="SRSD01000005">
    <property type="protein sequence ID" value="KAA0891856.1"/>
    <property type="molecule type" value="Genomic_DNA"/>
</dbReference>
<protein>
    <submittedName>
        <fullName evidence="6">Pilus assembly protein PilB</fullName>
    </submittedName>
</protein>
<dbReference type="PANTHER" id="PTHR30258:SF1">
    <property type="entry name" value="PROTEIN TRANSPORT PROTEIN HOFB HOMOLOG"/>
    <property type="match status" value="1"/>
</dbReference>
<dbReference type="Pfam" id="PF05157">
    <property type="entry name" value="MshEN"/>
    <property type="match status" value="1"/>
</dbReference>
<dbReference type="Gene3D" id="3.40.50.300">
    <property type="entry name" value="P-loop containing nucleotide triphosphate hydrolases"/>
    <property type="match status" value="1"/>
</dbReference>
<dbReference type="SUPFAM" id="SSF52540">
    <property type="entry name" value="P-loop containing nucleoside triphosphate hydrolases"/>
    <property type="match status" value="1"/>
</dbReference>
<proteinExistence type="inferred from homology"/>
<dbReference type="InterPro" id="IPR007831">
    <property type="entry name" value="T2SS_GspE_N"/>
</dbReference>
<accession>A0A5A9XFP8</accession>
<gene>
    <name evidence="6" type="ORF">ET418_10505</name>
</gene>
<evidence type="ECO:0000256" key="1">
    <source>
        <dbReference type="ARBA" id="ARBA00006611"/>
    </source>
</evidence>
<dbReference type="RefSeq" id="WP_149307555.1">
    <property type="nucleotide sequence ID" value="NZ_SRSD01000005.1"/>
</dbReference>
<evidence type="ECO:0000256" key="2">
    <source>
        <dbReference type="ARBA" id="ARBA00022741"/>
    </source>
</evidence>
<keyword evidence="2" id="KW-0547">Nucleotide-binding</keyword>
<dbReference type="OrthoDB" id="5398180at2"/>
<keyword evidence="7" id="KW-1185">Reference proteome</keyword>
<organism evidence="6 7">
    <name type="scientific">Oryzomonas rubra</name>
    <dbReference type="NCBI Taxonomy" id="2509454"/>
    <lineage>
        <taxon>Bacteria</taxon>
        <taxon>Pseudomonadati</taxon>
        <taxon>Thermodesulfobacteriota</taxon>
        <taxon>Desulfuromonadia</taxon>
        <taxon>Geobacterales</taxon>
        <taxon>Geobacteraceae</taxon>
        <taxon>Oryzomonas</taxon>
    </lineage>
</organism>
<name>A0A5A9XFP8_9BACT</name>
<feature type="domain" description="Type II secretion system protein GspE N-terminal" evidence="5">
    <location>
        <begin position="62"/>
        <end position="147"/>
    </location>
</feature>
<comment type="caution">
    <text evidence="6">The sequence shown here is derived from an EMBL/GenBank/DDBJ whole genome shotgun (WGS) entry which is preliminary data.</text>
</comment>
<evidence type="ECO:0000313" key="7">
    <source>
        <dbReference type="Proteomes" id="UP000324298"/>
    </source>
</evidence>